<organism evidence="2 3">
    <name type="scientific">Natronosalvus rutilus</name>
    <dbReference type="NCBI Taxonomy" id="2953753"/>
    <lineage>
        <taxon>Archaea</taxon>
        <taxon>Methanobacteriati</taxon>
        <taxon>Methanobacteriota</taxon>
        <taxon>Stenosarchaea group</taxon>
        <taxon>Halobacteria</taxon>
        <taxon>Halobacteriales</taxon>
        <taxon>Natrialbaceae</taxon>
        <taxon>Natronosalvus</taxon>
    </lineage>
</organism>
<dbReference type="InterPro" id="IPR051797">
    <property type="entry name" value="TrmB-like"/>
</dbReference>
<dbReference type="InterPro" id="IPR036390">
    <property type="entry name" value="WH_DNA-bd_sf"/>
</dbReference>
<sequence>MTQEERISEAISLLQELGLKEYEARCFLALTQLSTGTAKEIHEISEVPRTRVYDAIGVLESQGLVEVQHASPQRFRAVGIAEATRTLRRKYDARIESLETSLQTIERRKLEEDDTQLQEVWSLMGNEAIESRTLDLIDGAESEIALLVVDEELLSKTLFERIEAARERDLSILLGGQTESITAQLGTGLPNVRTFETGLDWLTGPAVAHEVAISRILLVDRETLLIGSYYPDADDGKTKEQAVFARGLENGIVVLLRRLVSAGLPPSNDPGNA</sequence>
<dbReference type="Gene3D" id="1.10.10.10">
    <property type="entry name" value="Winged helix-like DNA-binding domain superfamily/Winged helix DNA-binding domain"/>
    <property type="match status" value="1"/>
</dbReference>
<reference evidence="2" key="1">
    <citation type="submission" date="2022-06" db="EMBL/GenBank/DDBJ databases">
        <title>Diverse halophilic archaea isolated from saline environments.</title>
        <authorList>
            <person name="Cui H.-L."/>
        </authorList>
    </citation>
    <scope>NUCLEOTIDE SEQUENCE</scope>
    <source>
        <strain evidence="2">WLHS1</strain>
    </source>
</reference>
<accession>A0A9E7N8E5</accession>
<dbReference type="SUPFAM" id="SSF46785">
    <property type="entry name" value="Winged helix' DNA-binding domain"/>
    <property type="match status" value="1"/>
</dbReference>
<name>A0A9E7N8E5_9EURY</name>
<dbReference type="Pfam" id="PF01978">
    <property type="entry name" value="TrmB"/>
    <property type="match status" value="1"/>
</dbReference>
<evidence type="ECO:0000313" key="3">
    <source>
        <dbReference type="Proteomes" id="UP001056855"/>
    </source>
</evidence>
<protein>
    <submittedName>
        <fullName evidence="2">TrmB family transcriptional regulator</fullName>
    </submittedName>
</protein>
<evidence type="ECO:0000313" key="2">
    <source>
        <dbReference type="EMBL" id="UTF51997.1"/>
    </source>
</evidence>
<dbReference type="InterPro" id="IPR036388">
    <property type="entry name" value="WH-like_DNA-bd_sf"/>
</dbReference>
<dbReference type="PANTHER" id="PTHR34293">
    <property type="entry name" value="HTH-TYPE TRANSCRIPTIONAL REGULATOR TRMBL2"/>
    <property type="match status" value="1"/>
</dbReference>
<proteinExistence type="predicted"/>
<dbReference type="GeneID" id="73290231"/>
<dbReference type="Proteomes" id="UP001056855">
    <property type="component" value="Chromosome"/>
</dbReference>
<dbReference type="InterPro" id="IPR002831">
    <property type="entry name" value="Tscrpt_reg_TrmB_N"/>
</dbReference>
<gene>
    <name evidence="2" type="ORF">NGM29_09255</name>
</gene>
<dbReference type="EMBL" id="CP100355">
    <property type="protein sequence ID" value="UTF51997.1"/>
    <property type="molecule type" value="Genomic_DNA"/>
</dbReference>
<dbReference type="RefSeq" id="WP_254155660.1">
    <property type="nucleotide sequence ID" value="NZ_CP100355.1"/>
</dbReference>
<keyword evidence="3" id="KW-1185">Reference proteome</keyword>
<feature type="domain" description="Transcription regulator TrmB N-terminal" evidence="1">
    <location>
        <begin position="14"/>
        <end position="78"/>
    </location>
</feature>
<dbReference type="PANTHER" id="PTHR34293:SF1">
    <property type="entry name" value="HTH-TYPE TRANSCRIPTIONAL REGULATOR TRMBL2"/>
    <property type="match status" value="1"/>
</dbReference>
<dbReference type="AlphaFoldDB" id="A0A9E7N8E5"/>
<dbReference type="KEGG" id="sawl:NGM29_09255"/>
<evidence type="ECO:0000259" key="1">
    <source>
        <dbReference type="Pfam" id="PF01978"/>
    </source>
</evidence>